<keyword evidence="8" id="KW-1185">Reference proteome</keyword>
<dbReference type="InterPro" id="IPR018391">
    <property type="entry name" value="PQQ_b-propeller_rpt"/>
</dbReference>
<dbReference type="SUPFAM" id="SSF50998">
    <property type="entry name" value="Quinoprotein alcohol dehydrogenase-like"/>
    <property type="match status" value="1"/>
</dbReference>
<protein>
    <submittedName>
        <fullName evidence="7">Membrane-bound PQQ-dependent dehydrogenase, glucose/quinate/shikimate family</fullName>
    </submittedName>
</protein>
<proteinExistence type="inferred from homology"/>
<dbReference type="RefSeq" id="WP_088149685.1">
    <property type="nucleotide sequence ID" value="NZ_NHON01000004.1"/>
</dbReference>
<comment type="caution">
    <text evidence="7">The sequence shown here is derived from an EMBL/GenBank/DDBJ whole genome shotgun (WGS) entry which is preliminary data.</text>
</comment>
<evidence type="ECO:0000256" key="3">
    <source>
        <dbReference type="ARBA" id="ARBA00023002"/>
    </source>
</evidence>
<dbReference type="AlphaFoldDB" id="A0A211ZTJ3"/>
<sequence>MPLASRSRPVLLVSGLVYGLIGLALAAGGAWLVALGGSPYYLIAGLGILATGALLVAGRPAALWVFAAVLIGTLAWAVGEIRFDWWPLAARGDVIFLMALWLLTPWVTRALRRSAGTSGKAMTLPLWAGVAASVAVLAAGLLSSYHAIDGTIAAAAPGAAAPQPAADQPDEDWRAYGRGQSGQRYSPLAEITPANVKDLKVAWTFRTGDLPGPNDPGETTFEVTPIKVRDTLYLCSQHQRLFALDAKTGALRWSYDPKIKNDPTFQHLTCRGVSYHEAEAGAVDTTGAPAPADCPRTIFLPVNDGRMIALNAETGAPCQGFGDHGTLNLQQGMGVTTAGFYEPTSPPVVSDRIIVIAGSVIDNYSTQEPSGVIRGFDIYTGKLVWAWDAGAADENALPSATHTYTNNSPNSWITASYDPKLGLVYVPMGVQSPDIWGGNRSPESERYSSALVALDINTGKRVWHYQTVHHDLWDMDLPSQPSLVDLPGPGGVRPAVLQPAKTGNLFVLDRRTGELIVPAPERPVPQGPAPGDRLSPTQPFSELTFRPEALLTGADMWGATIFDQLACRILFHQLRYEGTFTPPSLQGTLVFPGNLGMFEWGGIAVDPVRQIAIANPIAIPFVSKLIPRGPDNPAAPNDAHPSGSEIGVQPMYGTPYGVVLHGFLSPLGLPCYRPPWGYMAAIDLKTMKIAWMHRNGTIRDEAPVPIPLKMGVPSLGGPMTTAGGVAFLTSTMDYYIRAYDVTNGEQLWEDRLPAGGQSTPMTYAVDGQQYVVTAAGGHGSFGTKIGDYVIAYTLAR</sequence>
<dbReference type="NCBIfam" id="TIGR03074">
    <property type="entry name" value="PQQ_membr_DH"/>
    <property type="match status" value="1"/>
</dbReference>
<feature type="transmembrane region" description="Helical" evidence="5">
    <location>
        <begin position="124"/>
        <end position="145"/>
    </location>
</feature>
<dbReference type="OrthoDB" id="9794322at2"/>
<dbReference type="CDD" id="cd10280">
    <property type="entry name" value="PQQ_mGDH"/>
    <property type="match status" value="1"/>
</dbReference>
<keyword evidence="3" id="KW-0560">Oxidoreductase</keyword>
<feature type="transmembrane region" description="Helical" evidence="5">
    <location>
        <begin position="62"/>
        <end position="79"/>
    </location>
</feature>
<reference evidence="8" key="1">
    <citation type="submission" date="2017-05" db="EMBL/GenBank/DDBJ databases">
        <authorList>
            <person name="Macchi M."/>
            <person name="Festa S."/>
            <person name="Coppotelli B.M."/>
            <person name="Morelli I.S."/>
        </authorList>
    </citation>
    <scope>NUCLEOTIDE SEQUENCE [LARGE SCALE GENOMIC DNA]</scope>
    <source>
        <strain evidence="8">I</strain>
    </source>
</reference>
<dbReference type="GO" id="GO:0016020">
    <property type="term" value="C:membrane"/>
    <property type="evidence" value="ECO:0007669"/>
    <property type="project" value="InterPro"/>
</dbReference>
<dbReference type="GO" id="GO:0048038">
    <property type="term" value="F:quinone binding"/>
    <property type="evidence" value="ECO:0007669"/>
    <property type="project" value="InterPro"/>
</dbReference>
<feature type="transmembrane region" description="Helical" evidence="5">
    <location>
        <begin position="12"/>
        <end position="34"/>
    </location>
</feature>
<dbReference type="Gene3D" id="2.140.10.10">
    <property type="entry name" value="Quinoprotein alcohol dehydrogenase-like superfamily"/>
    <property type="match status" value="2"/>
</dbReference>
<dbReference type="EMBL" id="NHON01000004">
    <property type="protein sequence ID" value="OWJ68549.1"/>
    <property type="molecule type" value="Genomic_DNA"/>
</dbReference>
<evidence type="ECO:0000256" key="4">
    <source>
        <dbReference type="SAM" id="MobiDB-lite"/>
    </source>
</evidence>
<evidence type="ECO:0000313" key="8">
    <source>
        <dbReference type="Proteomes" id="UP000196655"/>
    </source>
</evidence>
<dbReference type="Pfam" id="PF01011">
    <property type="entry name" value="PQQ"/>
    <property type="match status" value="1"/>
</dbReference>
<organism evidence="7 8">
    <name type="scientific">Inquilinus limosus</name>
    <dbReference type="NCBI Taxonomy" id="171674"/>
    <lineage>
        <taxon>Bacteria</taxon>
        <taxon>Pseudomonadati</taxon>
        <taxon>Pseudomonadota</taxon>
        <taxon>Alphaproteobacteria</taxon>
        <taxon>Rhodospirillales</taxon>
        <taxon>Rhodospirillaceae</taxon>
        <taxon>Inquilinus</taxon>
    </lineage>
</organism>
<dbReference type="GO" id="GO:0008876">
    <property type="term" value="F:quinoprotein glucose dehydrogenase activity"/>
    <property type="evidence" value="ECO:0007669"/>
    <property type="project" value="TreeGrafter"/>
</dbReference>
<comment type="cofactor">
    <cofactor evidence="1">
        <name>pyrroloquinoline quinone</name>
        <dbReference type="ChEBI" id="CHEBI:58442"/>
    </cofactor>
</comment>
<keyword evidence="5" id="KW-0812">Transmembrane</keyword>
<name>A0A211ZTJ3_9PROT</name>
<dbReference type="InterPro" id="IPR017511">
    <property type="entry name" value="PQQ_mDH"/>
</dbReference>
<dbReference type="SMART" id="SM00564">
    <property type="entry name" value="PQQ"/>
    <property type="match status" value="4"/>
</dbReference>
<feature type="domain" description="Pyrrolo-quinoline quinone repeat" evidence="6">
    <location>
        <begin position="173"/>
        <end position="771"/>
    </location>
</feature>
<evidence type="ECO:0000313" key="7">
    <source>
        <dbReference type="EMBL" id="OWJ68549.1"/>
    </source>
</evidence>
<feature type="region of interest" description="Disordered" evidence="4">
    <location>
        <begin position="159"/>
        <end position="181"/>
    </location>
</feature>
<evidence type="ECO:0000256" key="2">
    <source>
        <dbReference type="ARBA" id="ARBA00008156"/>
    </source>
</evidence>
<dbReference type="InterPro" id="IPR011047">
    <property type="entry name" value="Quinoprotein_ADH-like_sf"/>
</dbReference>
<dbReference type="PANTHER" id="PTHR32303:SF4">
    <property type="entry name" value="QUINOPROTEIN GLUCOSE DEHYDROGENASE"/>
    <property type="match status" value="1"/>
</dbReference>
<feature type="transmembrane region" description="Helical" evidence="5">
    <location>
        <begin position="40"/>
        <end position="57"/>
    </location>
</feature>
<keyword evidence="5" id="KW-0472">Membrane</keyword>
<gene>
    <name evidence="7" type="ORF">BWR60_03830</name>
</gene>
<evidence type="ECO:0000256" key="5">
    <source>
        <dbReference type="SAM" id="Phobius"/>
    </source>
</evidence>
<comment type="similarity">
    <text evidence="2">Belongs to the bacterial PQQ dehydrogenase family.</text>
</comment>
<dbReference type="InterPro" id="IPR002372">
    <property type="entry name" value="PQQ_rpt_dom"/>
</dbReference>
<evidence type="ECO:0000259" key="6">
    <source>
        <dbReference type="Pfam" id="PF01011"/>
    </source>
</evidence>
<dbReference type="PANTHER" id="PTHR32303">
    <property type="entry name" value="QUINOPROTEIN ALCOHOL DEHYDROGENASE (CYTOCHROME C)"/>
    <property type="match status" value="1"/>
</dbReference>
<accession>A0A211ZTJ3</accession>
<evidence type="ECO:0000256" key="1">
    <source>
        <dbReference type="ARBA" id="ARBA00001931"/>
    </source>
</evidence>
<keyword evidence="5" id="KW-1133">Transmembrane helix</keyword>
<dbReference type="Proteomes" id="UP000196655">
    <property type="component" value="Unassembled WGS sequence"/>
</dbReference>